<sequence>MSSTEDASETLDSSLIKSEAAIACQFCQVGKLSCGKRFFAPEDKPCAVNIPSRLPPSPLHQLLLRRKLLPLQLRESVIPNSEFGGAKISTRLGAGEPIYTHISLLFVKRRGTGAIDIRVTVLIPTDVHAQDIVKDVRDIVCNARDTVLHRTLSSPSVGRHRLLPQARLPLSPPAPTM</sequence>
<name>A0AAD6Y9W1_9AGAR</name>
<evidence type="ECO:0000313" key="1">
    <source>
        <dbReference type="EMBL" id="KAJ7198357.1"/>
    </source>
</evidence>
<keyword evidence="2" id="KW-1185">Reference proteome</keyword>
<proteinExistence type="predicted"/>
<gene>
    <name evidence="1" type="ORF">GGX14DRAFT_573596</name>
</gene>
<dbReference type="AlphaFoldDB" id="A0AAD6Y9W1"/>
<reference evidence="1" key="1">
    <citation type="submission" date="2023-03" db="EMBL/GenBank/DDBJ databases">
        <title>Massive genome expansion in bonnet fungi (Mycena s.s.) driven by repeated elements and novel gene families across ecological guilds.</title>
        <authorList>
            <consortium name="Lawrence Berkeley National Laboratory"/>
            <person name="Harder C.B."/>
            <person name="Miyauchi S."/>
            <person name="Viragh M."/>
            <person name="Kuo A."/>
            <person name="Thoen E."/>
            <person name="Andreopoulos B."/>
            <person name="Lu D."/>
            <person name="Skrede I."/>
            <person name="Drula E."/>
            <person name="Henrissat B."/>
            <person name="Morin E."/>
            <person name="Kohler A."/>
            <person name="Barry K."/>
            <person name="LaButti K."/>
            <person name="Morin E."/>
            <person name="Salamov A."/>
            <person name="Lipzen A."/>
            <person name="Mereny Z."/>
            <person name="Hegedus B."/>
            <person name="Baldrian P."/>
            <person name="Stursova M."/>
            <person name="Weitz H."/>
            <person name="Taylor A."/>
            <person name="Grigoriev I.V."/>
            <person name="Nagy L.G."/>
            <person name="Martin F."/>
            <person name="Kauserud H."/>
        </authorList>
    </citation>
    <scope>NUCLEOTIDE SEQUENCE</scope>
    <source>
        <strain evidence="1">9144</strain>
    </source>
</reference>
<dbReference type="EMBL" id="JARJCW010000073">
    <property type="protein sequence ID" value="KAJ7198357.1"/>
    <property type="molecule type" value="Genomic_DNA"/>
</dbReference>
<dbReference type="Proteomes" id="UP001219525">
    <property type="component" value="Unassembled WGS sequence"/>
</dbReference>
<accession>A0AAD6Y9W1</accession>
<organism evidence="1 2">
    <name type="scientific">Mycena pura</name>
    <dbReference type="NCBI Taxonomy" id="153505"/>
    <lineage>
        <taxon>Eukaryota</taxon>
        <taxon>Fungi</taxon>
        <taxon>Dikarya</taxon>
        <taxon>Basidiomycota</taxon>
        <taxon>Agaricomycotina</taxon>
        <taxon>Agaricomycetes</taxon>
        <taxon>Agaricomycetidae</taxon>
        <taxon>Agaricales</taxon>
        <taxon>Marasmiineae</taxon>
        <taxon>Mycenaceae</taxon>
        <taxon>Mycena</taxon>
    </lineage>
</organism>
<evidence type="ECO:0000313" key="2">
    <source>
        <dbReference type="Proteomes" id="UP001219525"/>
    </source>
</evidence>
<comment type="caution">
    <text evidence="1">The sequence shown here is derived from an EMBL/GenBank/DDBJ whole genome shotgun (WGS) entry which is preliminary data.</text>
</comment>
<protein>
    <submittedName>
        <fullName evidence="1">Uncharacterized protein</fullName>
    </submittedName>
</protein>